<keyword evidence="2" id="KW-1133">Transmembrane helix</keyword>
<dbReference type="Gene3D" id="2.60.40.10">
    <property type="entry name" value="Immunoglobulins"/>
    <property type="match status" value="1"/>
</dbReference>
<comment type="caution">
    <text evidence="4">The sequence shown here is derived from an EMBL/GenBank/DDBJ whole genome shotgun (WGS) entry which is preliminary data.</text>
</comment>
<dbReference type="InterPro" id="IPR013106">
    <property type="entry name" value="Ig_V-set"/>
</dbReference>
<feature type="domain" description="Immunoglobulin V-set" evidence="3">
    <location>
        <begin position="2"/>
        <end position="83"/>
    </location>
</feature>
<dbReference type="SUPFAM" id="SSF48726">
    <property type="entry name" value="Immunoglobulin"/>
    <property type="match status" value="1"/>
</dbReference>
<protein>
    <recommendedName>
        <fullName evidence="3">Immunoglobulin V-set domain-containing protein</fullName>
    </recommendedName>
</protein>
<feature type="region of interest" description="Disordered" evidence="1">
    <location>
        <begin position="158"/>
        <end position="177"/>
    </location>
</feature>
<accession>A0ABD0W0V5</accession>
<dbReference type="EMBL" id="JAGEUA010000011">
    <property type="protein sequence ID" value="KAL0962343.1"/>
    <property type="molecule type" value="Genomic_DNA"/>
</dbReference>
<name>A0ABD0W0V5_UMBPY</name>
<organism evidence="4 5">
    <name type="scientific">Umbra pygmaea</name>
    <name type="common">Eastern mudminnow</name>
    <dbReference type="NCBI Taxonomy" id="75934"/>
    <lineage>
        <taxon>Eukaryota</taxon>
        <taxon>Metazoa</taxon>
        <taxon>Chordata</taxon>
        <taxon>Craniata</taxon>
        <taxon>Vertebrata</taxon>
        <taxon>Euteleostomi</taxon>
        <taxon>Actinopterygii</taxon>
        <taxon>Neopterygii</taxon>
        <taxon>Teleostei</taxon>
        <taxon>Protacanthopterygii</taxon>
        <taxon>Esociformes</taxon>
        <taxon>Umbridae</taxon>
        <taxon>Umbra</taxon>
    </lineage>
</organism>
<evidence type="ECO:0000313" key="5">
    <source>
        <dbReference type="Proteomes" id="UP001557470"/>
    </source>
</evidence>
<gene>
    <name evidence="4" type="ORF">UPYG_G00338870</name>
</gene>
<keyword evidence="2" id="KW-0812">Transmembrane</keyword>
<dbReference type="AlphaFoldDB" id="A0ABD0W0V5"/>
<dbReference type="InterPro" id="IPR013783">
    <property type="entry name" value="Ig-like_fold"/>
</dbReference>
<proteinExistence type="predicted"/>
<keyword evidence="5" id="KW-1185">Reference proteome</keyword>
<evidence type="ECO:0000313" key="4">
    <source>
        <dbReference type="EMBL" id="KAL0962343.1"/>
    </source>
</evidence>
<dbReference type="InterPro" id="IPR036179">
    <property type="entry name" value="Ig-like_dom_sf"/>
</dbReference>
<evidence type="ECO:0000256" key="2">
    <source>
        <dbReference type="SAM" id="Phobius"/>
    </source>
</evidence>
<evidence type="ECO:0000256" key="1">
    <source>
        <dbReference type="SAM" id="MobiDB-lite"/>
    </source>
</evidence>
<dbReference type="Proteomes" id="UP001557470">
    <property type="component" value="Unassembled WGS sequence"/>
</dbReference>
<reference evidence="4 5" key="1">
    <citation type="submission" date="2024-06" db="EMBL/GenBank/DDBJ databases">
        <authorList>
            <person name="Pan Q."/>
            <person name="Wen M."/>
            <person name="Jouanno E."/>
            <person name="Zahm M."/>
            <person name="Klopp C."/>
            <person name="Cabau C."/>
            <person name="Louis A."/>
            <person name="Berthelot C."/>
            <person name="Parey E."/>
            <person name="Roest Crollius H."/>
            <person name="Montfort J."/>
            <person name="Robinson-Rechavi M."/>
            <person name="Bouchez O."/>
            <person name="Lampietro C."/>
            <person name="Lopez Roques C."/>
            <person name="Donnadieu C."/>
            <person name="Postlethwait J."/>
            <person name="Bobe J."/>
            <person name="Verreycken H."/>
            <person name="Guiguen Y."/>
        </authorList>
    </citation>
    <scope>NUCLEOTIDE SEQUENCE [LARGE SCALE GENOMIC DNA]</scope>
    <source>
        <strain evidence="4">Up_M1</strain>
        <tissue evidence="4">Testis</tissue>
    </source>
</reference>
<feature type="transmembrane region" description="Helical" evidence="2">
    <location>
        <begin position="98"/>
        <end position="120"/>
    </location>
</feature>
<feature type="compositionally biased region" description="Polar residues" evidence="1">
    <location>
        <begin position="168"/>
        <end position="177"/>
    </location>
</feature>
<sequence>MMWFRMQSGEFRTLLTARISKLNGTEVEVHKDEDRNHFNAEGDLLIRPVNLKITELTESDLGLYCCAGRFSGTVQFGRGILLTFSSAEVTERNIVPCWTFLGCVIPVTALFSALFVYGVFFRSGKPATLCSNCAKWNSSLQEDNLHYASLKHIRGRTDAQGKPAVTQGHASQDAYTT</sequence>
<dbReference type="Pfam" id="PF07686">
    <property type="entry name" value="V-set"/>
    <property type="match status" value="1"/>
</dbReference>
<keyword evidence="2" id="KW-0472">Membrane</keyword>
<evidence type="ECO:0000259" key="3">
    <source>
        <dbReference type="Pfam" id="PF07686"/>
    </source>
</evidence>